<dbReference type="PANTHER" id="PTHR34216">
    <property type="match status" value="1"/>
</dbReference>
<dbReference type="InterPro" id="IPR051398">
    <property type="entry name" value="Polysacch_Deacetylase"/>
</dbReference>
<dbReference type="GO" id="GO:0005975">
    <property type="term" value="P:carbohydrate metabolic process"/>
    <property type="evidence" value="ECO:0007669"/>
    <property type="project" value="InterPro"/>
</dbReference>
<evidence type="ECO:0000313" key="3">
    <source>
        <dbReference type="EMBL" id="BAU55702.1"/>
    </source>
</evidence>
<sequence>MVKLAGLKQIFGNKSNIMINIKSCLLFIPLLLAGTSFRPQNTQVWNNKKCAVVLTYDDAIDVDLDNVVPALDSMKLKGTFYIIGSSPVVNKRMGEWRRAAKHGHELGNHSLFHPCDGSLPGRSFVGPDNDLSKYSVARTVDEIRATNSLLKAIDGKDVRTFAYPCGDRKIGDVFFYEQLRNDFAGARGVTPGLQTIDKVDLDNVDCYAINGQTADYMIALVKKAMETHTLLVFLFHGVGGGHNLNVSLKEHSQLLHFIKQNEKDIWVAPMVDVAVRIREYQVANHLKRN</sequence>
<dbReference type="PROSITE" id="PS51677">
    <property type="entry name" value="NODB"/>
    <property type="match status" value="1"/>
</dbReference>
<evidence type="ECO:0000256" key="1">
    <source>
        <dbReference type="ARBA" id="ARBA00022729"/>
    </source>
</evidence>
<protein>
    <submittedName>
        <fullName evidence="3">Polysaccharide deacetylase</fullName>
    </submittedName>
</protein>
<dbReference type="CDD" id="cd10967">
    <property type="entry name" value="CE4_GLA_like_6s"/>
    <property type="match status" value="1"/>
</dbReference>
<reference evidence="3 4" key="1">
    <citation type="submission" date="2015-12" db="EMBL/GenBank/DDBJ databases">
        <title>Genome sequence of Mucilaginibacter gotjawali.</title>
        <authorList>
            <person name="Lee J.S."/>
            <person name="Lee K.C."/>
            <person name="Kim K.K."/>
            <person name="Lee B.W."/>
        </authorList>
    </citation>
    <scope>NUCLEOTIDE SEQUENCE [LARGE SCALE GENOMIC DNA]</scope>
    <source>
        <strain evidence="3 4">SA3-7</strain>
    </source>
</reference>
<dbReference type="Gene3D" id="3.20.20.370">
    <property type="entry name" value="Glycoside hydrolase/deacetylase"/>
    <property type="match status" value="1"/>
</dbReference>
<gene>
    <name evidence="3" type="ORF">MgSA37_03894</name>
</gene>
<evidence type="ECO:0000259" key="2">
    <source>
        <dbReference type="PROSITE" id="PS51677"/>
    </source>
</evidence>
<dbReference type="KEGG" id="mgot:MgSA37_03894"/>
<dbReference type="GO" id="GO:0016810">
    <property type="term" value="F:hydrolase activity, acting on carbon-nitrogen (but not peptide) bonds"/>
    <property type="evidence" value="ECO:0007669"/>
    <property type="project" value="InterPro"/>
</dbReference>
<organism evidence="3 4">
    <name type="scientific">Mucilaginibacter gotjawali</name>
    <dbReference type="NCBI Taxonomy" id="1550579"/>
    <lineage>
        <taxon>Bacteria</taxon>
        <taxon>Pseudomonadati</taxon>
        <taxon>Bacteroidota</taxon>
        <taxon>Sphingobacteriia</taxon>
        <taxon>Sphingobacteriales</taxon>
        <taxon>Sphingobacteriaceae</taxon>
        <taxon>Mucilaginibacter</taxon>
    </lineage>
</organism>
<dbReference type="SUPFAM" id="SSF88713">
    <property type="entry name" value="Glycoside hydrolase/deacetylase"/>
    <property type="match status" value="1"/>
</dbReference>
<proteinExistence type="predicted"/>
<dbReference type="Proteomes" id="UP000218263">
    <property type="component" value="Chromosome"/>
</dbReference>
<keyword evidence="1" id="KW-0732">Signal</keyword>
<dbReference type="AlphaFoldDB" id="A0A0X8X4T9"/>
<name>A0A0X8X4T9_9SPHI</name>
<dbReference type="PANTHER" id="PTHR34216:SF11">
    <property type="entry name" value="CHITOOLIGOSACCHARIDE DEACETYLASE"/>
    <property type="match status" value="1"/>
</dbReference>
<evidence type="ECO:0000313" key="4">
    <source>
        <dbReference type="Proteomes" id="UP000218263"/>
    </source>
</evidence>
<dbReference type="InterPro" id="IPR011330">
    <property type="entry name" value="Glyco_hydro/deAcase_b/a-brl"/>
</dbReference>
<feature type="domain" description="NodB homology" evidence="2">
    <location>
        <begin position="50"/>
        <end position="268"/>
    </location>
</feature>
<dbReference type="EMBL" id="AP017313">
    <property type="protein sequence ID" value="BAU55702.1"/>
    <property type="molecule type" value="Genomic_DNA"/>
</dbReference>
<keyword evidence="4" id="KW-1185">Reference proteome</keyword>
<dbReference type="InterPro" id="IPR002509">
    <property type="entry name" value="NODB_dom"/>
</dbReference>
<accession>A0A0X8X4T9</accession>
<dbReference type="Pfam" id="PF01522">
    <property type="entry name" value="Polysacc_deac_1"/>
    <property type="match status" value="1"/>
</dbReference>